<dbReference type="SUPFAM" id="SSF56112">
    <property type="entry name" value="Protein kinase-like (PK-like)"/>
    <property type="match status" value="1"/>
</dbReference>
<evidence type="ECO:0000313" key="16">
    <source>
        <dbReference type="Proteomes" id="UP000653305"/>
    </source>
</evidence>
<dbReference type="InterPro" id="IPR013210">
    <property type="entry name" value="LRR_N_plant-typ"/>
</dbReference>
<feature type="signal peptide" evidence="13">
    <location>
        <begin position="1"/>
        <end position="22"/>
    </location>
</feature>
<dbReference type="AlphaFoldDB" id="A0A830B5S0"/>
<evidence type="ECO:0000256" key="11">
    <source>
        <dbReference type="PROSITE-ProRule" id="PRU10141"/>
    </source>
</evidence>
<evidence type="ECO:0000256" key="4">
    <source>
        <dbReference type="ARBA" id="ARBA00022692"/>
    </source>
</evidence>
<keyword evidence="7 11" id="KW-0547">Nucleotide-binding</keyword>
<feature type="domain" description="Protein kinase" evidence="14">
    <location>
        <begin position="322"/>
        <end position="613"/>
    </location>
</feature>
<feature type="transmembrane region" description="Helical" evidence="12">
    <location>
        <begin position="247"/>
        <end position="270"/>
    </location>
</feature>
<dbReference type="Proteomes" id="UP000653305">
    <property type="component" value="Unassembled WGS sequence"/>
</dbReference>
<dbReference type="FunFam" id="1.10.510.10:FF:000095">
    <property type="entry name" value="protein STRUBBELIG-RECEPTOR FAMILY 8"/>
    <property type="match status" value="1"/>
</dbReference>
<keyword evidence="3" id="KW-0433">Leucine-rich repeat</keyword>
<dbReference type="InterPro" id="IPR050994">
    <property type="entry name" value="At_inactive_RLKs"/>
</dbReference>
<dbReference type="PROSITE" id="PS50011">
    <property type="entry name" value="PROTEIN_KINASE_DOM"/>
    <property type="match status" value="1"/>
</dbReference>
<dbReference type="PROSITE" id="PS00107">
    <property type="entry name" value="PROTEIN_KINASE_ATP"/>
    <property type="match status" value="1"/>
</dbReference>
<dbReference type="Gene3D" id="3.80.10.10">
    <property type="entry name" value="Ribonuclease Inhibitor"/>
    <property type="match status" value="2"/>
</dbReference>
<dbReference type="InterPro" id="IPR000719">
    <property type="entry name" value="Prot_kinase_dom"/>
</dbReference>
<sequence>MGIKLILTAISVYGLLYSLAIAEPVEDKRALLDFIARISHLRSLNWDERASACNNWTGVTCNHDKSRIIAVRLPAIGFKGDIPTNTLSRLSGLRILCLRSNGISGPFPSDFLKLRNLTDLYLQFNNFHGPLPLDFSIWKNLSILDLSNNDFNGSIPSSISNLTHLTSLNFSNNSFSGKIPDLNISSLQILNLTNNNLTGLIPQSLSRFPISSFSGNNNISSPNLSLPVPSPTDAQKKKHSSKFSESAILGISIGSCSTVFVSIVLLLVVANNRKKKDDALSTASQKKENSTRSMASEYQGANGKITFFEGCNVVFDLEDLLRASAEVLGKGSFGTTYKAALEDATTVVVKRLKEVVVGKRDFEQQMEIVGKIRHENVAPLRAYYYSKDEKLVVYDYYYHGSVSALLHETKVTLMLLAKRGENPGPLDWETRLKIAIGAARGIAHIHSQSGGKLVHGNIKSSNVFLNPHLYGSVADLGLTAVMTPISPPAVRATGYRAPEVTDTRKVSQPSDVYSFGVILLELLTGKSAVHASGGGEEVVHLVRWVNSVVREEWTGEVFDVELLRYPNIEEEMVAMLQIGLSCVARMPEQRPRIAEVVRMVEEVRSFNTGHSLYGGTGSPGSNVTATPNHLLILADPASVDELVTTVIGPDS</sequence>
<feature type="chain" id="PRO_5032364178" evidence="13">
    <location>
        <begin position="23"/>
        <end position="651"/>
    </location>
</feature>
<dbReference type="Gene3D" id="1.10.510.10">
    <property type="entry name" value="Transferase(Phosphotransferase) domain 1"/>
    <property type="match status" value="1"/>
</dbReference>
<evidence type="ECO:0000256" key="3">
    <source>
        <dbReference type="ARBA" id="ARBA00022614"/>
    </source>
</evidence>
<gene>
    <name evidence="15" type="ORF">PHJA_000249500</name>
</gene>
<keyword evidence="8 11" id="KW-0067">ATP-binding</keyword>
<dbReference type="CDD" id="cd14066">
    <property type="entry name" value="STKc_IRAK"/>
    <property type="match status" value="1"/>
</dbReference>
<keyword evidence="4 12" id="KW-0812">Transmembrane</keyword>
<dbReference type="Pfam" id="PF07714">
    <property type="entry name" value="PK_Tyr_Ser-Thr"/>
    <property type="match status" value="1"/>
</dbReference>
<evidence type="ECO:0000256" key="13">
    <source>
        <dbReference type="SAM" id="SignalP"/>
    </source>
</evidence>
<feature type="binding site" evidence="11">
    <location>
        <position position="359"/>
    </location>
    <ligand>
        <name>ATP</name>
        <dbReference type="ChEBI" id="CHEBI:30616"/>
    </ligand>
</feature>
<dbReference type="EMBL" id="BMAC01000026">
    <property type="protein sequence ID" value="GFP81062.1"/>
    <property type="molecule type" value="Genomic_DNA"/>
</dbReference>
<evidence type="ECO:0000313" key="15">
    <source>
        <dbReference type="EMBL" id="GFP81062.1"/>
    </source>
</evidence>
<dbReference type="InterPro" id="IPR017441">
    <property type="entry name" value="Protein_kinase_ATP_BS"/>
</dbReference>
<dbReference type="GO" id="GO:0005524">
    <property type="term" value="F:ATP binding"/>
    <property type="evidence" value="ECO:0007669"/>
    <property type="project" value="UniProtKB-UniRule"/>
</dbReference>
<comment type="subcellular location">
    <subcellularLocation>
        <location evidence="1">Membrane</location>
    </subcellularLocation>
</comment>
<keyword evidence="6" id="KW-0677">Repeat</keyword>
<evidence type="ECO:0000256" key="10">
    <source>
        <dbReference type="ARBA" id="ARBA00023136"/>
    </source>
</evidence>
<protein>
    <submittedName>
        <fullName evidence="15">Probable inactive receptor kinase at4g23740</fullName>
    </submittedName>
</protein>
<evidence type="ECO:0000259" key="14">
    <source>
        <dbReference type="PROSITE" id="PS50011"/>
    </source>
</evidence>
<evidence type="ECO:0000256" key="5">
    <source>
        <dbReference type="ARBA" id="ARBA00022729"/>
    </source>
</evidence>
<comment type="caution">
    <text evidence="15">The sequence shown here is derived from an EMBL/GenBank/DDBJ whole genome shotgun (WGS) entry which is preliminary data.</text>
</comment>
<keyword evidence="5 13" id="KW-0732">Signal</keyword>
<dbReference type="GO" id="GO:0016020">
    <property type="term" value="C:membrane"/>
    <property type="evidence" value="ECO:0007669"/>
    <property type="project" value="UniProtKB-SubCell"/>
</dbReference>
<dbReference type="InterPro" id="IPR001611">
    <property type="entry name" value="Leu-rich_rpt"/>
</dbReference>
<reference evidence="15" key="1">
    <citation type="submission" date="2020-07" db="EMBL/GenBank/DDBJ databases">
        <title>Ethylene signaling mediates host invasion by parasitic plants.</title>
        <authorList>
            <person name="Yoshida S."/>
        </authorList>
    </citation>
    <scope>NUCLEOTIDE SEQUENCE</scope>
    <source>
        <strain evidence="15">Okayama</strain>
    </source>
</reference>
<dbReference type="PANTHER" id="PTHR48010">
    <property type="entry name" value="OS05G0588300 PROTEIN"/>
    <property type="match status" value="1"/>
</dbReference>
<organism evidence="15 16">
    <name type="scientific">Phtheirospermum japonicum</name>
    <dbReference type="NCBI Taxonomy" id="374723"/>
    <lineage>
        <taxon>Eukaryota</taxon>
        <taxon>Viridiplantae</taxon>
        <taxon>Streptophyta</taxon>
        <taxon>Embryophyta</taxon>
        <taxon>Tracheophyta</taxon>
        <taxon>Spermatophyta</taxon>
        <taxon>Magnoliopsida</taxon>
        <taxon>eudicotyledons</taxon>
        <taxon>Gunneridae</taxon>
        <taxon>Pentapetalae</taxon>
        <taxon>asterids</taxon>
        <taxon>lamiids</taxon>
        <taxon>Lamiales</taxon>
        <taxon>Orobanchaceae</taxon>
        <taxon>Orobanchaceae incertae sedis</taxon>
        <taxon>Phtheirospermum</taxon>
    </lineage>
</organism>
<dbReference type="OrthoDB" id="676979at2759"/>
<dbReference type="InterPro" id="IPR001245">
    <property type="entry name" value="Ser-Thr/Tyr_kinase_cat_dom"/>
</dbReference>
<dbReference type="GO" id="GO:0004672">
    <property type="term" value="F:protein kinase activity"/>
    <property type="evidence" value="ECO:0007669"/>
    <property type="project" value="InterPro"/>
</dbReference>
<evidence type="ECO:0000256" key="12">
    <source>
        <dbReference type="SAM" id="Phobius"/>
    </source>
</evidence>
<dbReference type="InterPro" id="IPR011009">
    <property type="entry name" value="Kinase-like_dom_sf"/>
</dbReference>
<evidence type="ECO:0000256" key="1">
    <source>
        <dbReference type="ARBA" id="ARBA00004370"/>
    </source>
</evidence>
<proteinExistence type="predicted"/>
<evidence type="ECO:0000256" key="7">
    <source>
        <dbReference type="ARBA" id="ARBA00022741"/>
    </source>
</evidence>
<dbReference type="PANTHER" id="PTHR48010:SF1">
    <property type="entry name" value="PROTEIN KINASE DOMAIN-CONTAINING PROTEIN"/>
    <property type="match status" value="1"/>
</dbReference>
<dbReference type="FunFam" id="3.80.10.10:FF:000234">
    <property type="entry name" value="Probable inactive receptor kinase RLK902"/>
    <property type="match status" value="1"/>
</dbReference>
<evidence type="ECO:0000256" key="6">
    <source>
        <dbReference type="ARBA" id="ARBA00022737"/>
    </source>
</evidence>
<keyword evidence="9 12" id="KW-1133">Transmembrane helix</keyword>
<keyword evidence="15" id="KW-0418">Kinase</keyword>
<dbReference type="InterPro" id="IPR032675">
    <property type="entry name" value="LRR_dom_sf"/>
</dbReference>
<keyword evidence="2" id="KW-0597">Phosphoprotein</keyword>
<dbReference type="FunFam" id="3.30.200.20:FF:000307">
    <property type="entry name" value="pollen receptor-like kinase 1"/>
    <property type="match status" value="1"/>
</dbReference>
<dbReference type="Pfam" id="PF08263">
    <property type="entry name" value="LRRNT_2"/>
    <property type="match status" value="1"/>
</dbReference>
<dbReference type="Pfam" id="PF00560">
    <property type="entry name" value="LRR_1"/>
    <property type="match status" value="3"/>
</dbReference>
<keyword evidence="15" id="KW-0808">Transferase</keyword>
<dbReference type="Gene3D" id="3.30.200.20">
    <property type="entry name" value="Phosphorylase Kinase, domain 1"/>
    <property type="match status" value="1"/>
</dbReference>
<accession>A0A830B5S0</accession>
<keyword evidence="16" id="KW-1185">Reference proteome</keyword>
<evidence type="ECO:0000256" key="8">
    <source>
        <dbReference type="ARBA" id="ARBA00022840"/>
    </source>
</evidence>
<name>A0A830B5S0_9LAMI</name>
<keyword evidence="15" id="KW-0675">Receptor</keyword>
<evidence type="ECO:0000256" key="2">
    <source>
        <dbReference type="ARBA" id="ARBA00022553"/>
    </source>
</evidence>
<dbReference type="SUPFAM" id="SSF52058">
    <property type="entry name" value="L domain-like"/>
    <property type="match status" value="1"/>
</dbReference>
<evidence type="ECO:0000256" key="9">
    <source>
        <dbReference type="ARBA" id="ARBA00022989"/>
    </source>
</evidence>
<keyword evidence="10 12" id="KW-0472">Membrane</keyword>